<dbReference type="Pfam" id="PF00132">
    <property type="entry name" value="Hexapep"/>
    <property type="match status" value="2"/>
</dbReference>
<dbReference type="InterPro" id="IPR011004">
    <property type="entry name" value="Trimer_LpxA-like_sf"/>
</dbReference>
<dbReference type="PANTHER" id="PTHR43378:SF2">
    <property type="entry name" value="UDP-3-O-ACYLGLUCOSAMINE N-ACYLTRANSFERASE 1, MITOCHONDRIAL-RELATED"/>
    <property type="match status" value="1"/>
</dbReference>
<evidence type="ECO:0000256" key="1">
    <source>
        <dbReference type="ARBA" id="ARBA00022516"/>
    </source>
</evidence>
<evidence type="ECO:0000313" key="9">
    <source>
        <dbReference type="EMBL" id="AHC73686.1"/>
    </source>
</evidence>
<dbReference type="OrthoDB" id="9784739at2"/>
<gene>
    <name evidence="7 9" type="primary">lpxD</name>
    <name evidence="9" type="ORF">P856_468</name>
</gene>
<comment type="catalytic activity">
    <reaction evidence="7">
        <text>a UDP-3-O-[(3R)-3-hydroxyacyl]-alpha-D-glucosamine + a (3R)-hydroxyacyl-[ACP] = a UDP-2-N,3-O-bis[(3R)-3-hydroxyacyl]-alpha-D-glucosamine + holo-[ACP] + H(+)</text>
        <dbReference type="Rhea" id="RHEA:53836"/>
        <dbReference type="Rhea" id="RHEA-COMP:9685"/>
        <dbReference type="Rhea" id="RHEA-COMP:9945"/>
        <dbReference type="ChEBI" id="CHEBI:15378"/>
        <dbReference type="ChEBI" id="CHEBI:64479"/>
        <dbReference type="ChEBI" id="CHEBI:78827"/>
        <dbReference type="ChEBI" id="CHEBI:137740"/>
        <dbReference type="ChEBI" id="CHEBI:137748"/>
        <dbReference type="EC" id="2.3.1.191"/>
    </reaction>
</comment>
<keyword evidence="5 7" id="KW-0443">Lipid metabolism</keyword>
<dbReference type="PANTHER" id="PTHR43378">
    <property type="entry name" value="UDP-3-O-ACYLGLUCOSAMINE N-ACYLTRANSFERASE"/>
    <property type="match status" value="1"/>
</dbReference>
<feature type="domain" description="UDP-3-O-[3-hydroxymyristoyl] glucosamine N-acyltransferase non-repeat region" evidence="8">
    <location>
        <begin position="38"/>
        <end position="102"/>
    </location>
</feature>
<dbReference type="KEGG" id="efk:P856_468"/>
<evidence type="ECO:0000256" key="6">
    <source>
        <dbReference type="ARBA" id="ARBA00023315"/>
    </source>
</evidence>
<dbReference type="CDD" id="cd03352">
    <property type="entry name" value="LbH_LpxD"/>
    <property type="match status" value="1"/>
</dbReference>
<evidence type="ECO:0000256" key="7">
    <source>
        <dbReference type="HAMAP-Rule" id="MF_00523"/>
    </source>
</evidence>
<evidence type="ECO:0000256" key="3">
    <source>
        <dbReference type="ARBA" id="ARBA00022679"/>
    </source>
</evidence>
<dbReference type="Proteomes" id="UP000018700">
    <property type="component" value="Chromosome"/>
</dbReference>
<dbReference type="AlphaFoldDB" id="V9TSZ2"/>
<comment type="function">
    <text evidence="7">Catalyzes the N-acylation of UDP-3-O-acylglucosamine using 3-hydroxyacyl-ACP as the acyl donor. Is involved in the biosynthesis of lipid A, a phosphorylated glycolipid that anchors the lipopolysaccharide to the outer membrane of the cell.</text>
</comment>
<comment type="similarity">
    <text evidence="7">Belongs to the transferase hexapeptide repeat family. LpxD subfamily.</text>
</comment>
<dbReference type="InterPro" id="IPR018357">
    <property type="entry name" value="Hexapep_transf_CS"/>
</dbReference>
<dbReference type="NCBIfam" id="TIGR01853">
    <property type="entry name" value="lipid_A_lpxD"/>
    <property type="match status" value="1"/>
</dbReference>
<dbReference type="NCBIfam" id="NF002060">
    <property type="entry name" value="PRK00892.1"/>
    <property type="match status" value="1"/>
</dbReference>
<dbReference type="Gene3D" id="3.40.1390.10">
    <property type="entry name" value="MurE/MurF, N-terminal domain"/>
    <property type="match status" value="1"/>
</dbReference>
<evidence type="ECO:0000259" key="8">
    <source>
        <dbReference type="Pfam" id="PF04613"/>
    </source>
</evidence>
<dbReference type="EC" id="2.3.1.191" evidence="7"/>
<dbReference type="PROSITE" id="PS00101">
    <property type="entry name" value="HEXAPEP_TRANSFERASES"/>
    <property type="match status" value="2"/>
</dbReference>
<dbReference type="HAMAP" id="MF_00523">
    <property type="entry name" value="LpxD"/>
    <property type="match status" value="1"/>
</dbReference>
<dbReference type="InterPro" id="IPR007691">
    <property type="entry name" value="LpxD"/>
</dbReference>
<keyword evidence="3 7" id="KW-0808">Transferase</keyword>
<comment type="subunit">
    <text evidence="7">Homotrimer.</text>
</comment>
<dbReference type="GO" id="GO:0103118">
    <property type="term" value="F:UDP-3-O-[(3R)-3-hydroxyacyl]-glucosamine N-acyltransferase activity"/>
    <property type="evidence" value="ECO:0007669"/>
    <property type="project" value="UniProtKB-EC"/>
</dbReference>
<dbReference type="GO" id="GO:0009245">
    <property type="term" value="P:lipid A biosynthetic process"/>
    <property type="evidence" value="ECO:0007669"/>
    <property type="project" value="UniProtKB-UniRule"/>
</dbReference>
<keyword evidence="4 7" id="KW-0677">Repeat</keyword>
<dbReference type="HOGENOM" id="CLU_049865_0_0_5"/>
<dbReference type="GO" id="GO:0016410">
    <property type="term" value="F:N-acyltransferase activity"/>
    <property type="evidence" value="ECO:0007669"/>
    <property type="project" value="InterPro"/>
</dbReference>
<dbReference type="STRING" id="1401328.P856_468"/>
<evidence type="ECO:0000256" key="5">
    <source>
        <dbReference type="ARBA" id="ARBA00023098"/>
    </source>
</evidence>
<proteinExistence type="inferred from homology"/>
<dbReference type="SUPFAM" id="SSF51161">
    <property type="entry name" value="Trimeric LpxA-like enzymes"/>
    <property type="match status" value="1"/>
</dbReference>
<dbReference type="Pfam" id="PF04613">
    <property type="entry name" value="LpxD"/>
    <property type="match status" value="1"/>
</dbReference>
<reference evidence="9 10" key="1">
    <citation type="journal article" date="2013" name="PLoS ONE">
        <title>Bacterial endosymbiosis in a chordate host: long-term co-evolution and conservation of secondary metabolism.</title>
        <authorList>
            <person name="Kwan J.C."/>
            <person name="Schmidt E.W."/>
        </authorList>
    </citation>
    <scope>NUCLEOTIDE SEQUENCE [LARGE SCALE GENOMIC DNA]</scope>
    <source>
        <strain evidence="10">faulkneri L5</strain>
    </source>
</reference>
<protein>
    <recommendedName>
        <fullName evidence="7">UDP-3-O-acylglucosamine N-acyltransferase</fullName>
        <ecNumber evidence="7">2.3.1.191</ecNumber>
    </recommendedName>
</protein>
<keyword evidence="1 7" id="KW-0444">Lipid biosynthesis</keyword>
<dbReference type="PATRIC" id="fig|1401328.3.peg.458"/>
<dbReference type="InterPro" id="IPR020573">
    <property type="entry name" value="UDP_GlcNAc_AcTrfase_non-rep"/>
</dbReference>
<keyword evidence="6 7" id="KW-0012">Acyltransferase</keyword>
<dbReference type="GO" id="GO:0016020">
    <property type="term" value="C:membrane"/>
    <property type="evidence" value="ECO:0007669"/>
    <property type="project" value="GOC"/>
</dbReference>
<keyword evidence="2 7" id="KW-0441">Lipid A biosynthesis</keyword>
<keyword evidence="10" id="KW-1185">Reference proteome</keyword>
<dbReference type="UniPathway" id="UPA00973"/>
<accession>V9TSZ2</accession>
<evidence type="ECO:0000313" key="10">
    <source>
        <dbReference type="Proteomes" id="UP000018700"/>
    </source>
</evidence>
<dbReference type="EMBL" id="CP006745">
    <property type="protein sequence ID" value="AHC73686.1"/>
    <property type="molecule type" value="Genomic_DNA"/>
</dbReference>
<dbReference type="eggNOG" id="COG1044">
    <property type="taxonomic scope" value="Bacteria"/>
</dbReference>
<dbReference type="InterPro" id="IPR001451">
    <property type="entry name" value="Hexapep"/>
</dbReference>
<feature type="active site" description="Proton acceptor" evidence="7">
    <location>
        <position position="251"/>
    </location>
</feature>
<comment type="pathway">
    <text evidence="7">Bacterial outer membrane biogenesis; LPS lipid A biosynthesis.</text>
</comment>
<name>V9TSZ2_9PROT</name>
<evidence type="ECO:0000256" key="2">
    <source>
        <dbReference type="ARBA" id="ARBA00022556"/>
    </source>
</evidence>
<organism evidence="9 10">
    <name type="scientific">Candidatus Endolissoclinum faulkneri L5</name>
    <dbReference type="NCBI Taxonomy" id="1401328"/>
    <lineage>
        <taxon>Bacteria</taxon>
        <taxon>Pseudomonadati</taxon>
        <taxon>Pseudomonadota</taxon>
        <taxon>Alphaproteobacteria</taxon>
        <taxon>Rhodospirillales</taxon>
        <taxon>Rhodospirillaceae</taxon>
        <taxon>Candidatus Endolissoclinum</taxon>
    </lineage>
</organism>
<dbReference type="Gene3D" id="2.160.10.10">
    <property type="entry name" value="Hexapeptide repeat proteins"/>
    <property type="match status" value="1"/>
</dbReference>
<dbReference type="RefSeq" id="WP_025300565.1">
    <property type="nucleotide sequence ID" value="NZ_CP006745.1"/>
</dbReference>
<evidence type="ECO:0000256" key="4">
    <source>
        <dbReference type="ARBA" id="ARBA00022737"/>
    </source>
</evidence>
<sequence length="347" mass="36068">MVDSRFHSEAGQFTLGQILKMTGAKLHGSGDLALPFYGVSTLSNGSGQEVTFLENRRYLKDFRSSKAGACLVASAFANQAPDGMAVLITAVPRRSYAKLARLFHPAEIPPIGIHPTAVIDPTARLGNEVAIGPGAIIGAEVVLGDSAWIEANAVIGQAVKIGERTRIGVGAVVSHALIGARCFIYSGARIGQPGFGFEMDAGTPFPLPQLGRAIIEDDVEVGANTAIDRGSNADTIIGQGSMIDNLVQIGHNVVLGRGCIVVSQVGISGSTRLGDRVVLAGKVGIAGHLEIGSDVQVAAMSGVNRSLPGGASYGGVPAIPVRKWRRQISTLKKLGQSKQTARSMNES</sequence>